<keyword evidence="15" id="KW-1185">Reference proteome</keyword>
<evidence type="ECO:0000256" key="1">
    <source>
        <dbReference type="ARBA" id="ARBA00004496"/>
    </source>
</evidence>
<feature type="binding site" evidence="13">
    <location>
        <position position="11"/>
    </location>
    <ligand>
        <name>Mg(2+)</name>
        <dbReference type="ChEBI" id="CHEBI:18420"/>
    </ligand>
</feature>
<reference evidence="14 15" key="1">
    <citation type="journal article" date="2016" name="Int. J. Syst. Evol. Microbiol.">
        <title>Paraphotobacterium marinum gen. nov., sp. nov., a member of the family Vibrionaceae, isolated from surface seawater.</title>
        <authorList>
            <person name="Huang Z."/>
            <person name="Dong C."/>
            <person name="Shao Z."/>
        </authorList>
    </citation>
    <scope>NUCLEOTIDE SEQUENCE [LARGE SCALE GENOMIC DNA]</scope>
    <source>
        <strain evidence="14 15">NSCS20N07D</strain>
    </source>
</reference>
<dbReference type="EC" id="3.1.3.-" evidence="9"/>
<feature type="active site" description="Nucleophile" evidence="10">
    <location>
        <position position="9"/>
    </location>
</feature>
<dbReference type="CDD" id="cd07503">
    <property type="entry name" value="HAD_HisB-N"/>
    <property type="match status" value="1"/>
</dbReference>
<dbReference type="GO" id="GO:0016791">
    <property type="term" value="F:phosphatase activity"/>
    <property type="evidence" value="ECO:0007669"/>
    <property type="project" value="InterPro"/>
</dbReference>
<dbReference type="NCBIfam" id="TIGR01656">
    <property type="entry name" value="Histidinol-ppas"/>
    <property type="match status" value="1"/>
</dbReference>
<dbReference type="NCBIfam" id="NF006506">
    <property type="entry name" value="PRK08942.1"/>
    <property type="match status" value="1"/>
</dbReference>
<comment type="subcellular location">
    <subcellularLocation>
        <location evidence="1 9">Cytoplasm</location>
    </subcellularLocation>
</comment>
<feature type="binding site" evidence="11">
    <location>
        <begin position="9"/>
        <end position="11"/>
    </location>
    <ligand>
        <name>substrate</name>
    </ligand>
</feature>
<dbReference type="InterPro" id="IPR006543">
    <property type="entry name" value="Histidinol-phos"/>
</dbReference>
<feature type="binding site" evidence="13">
    <location>
        <position position="9"/>
    </location>
    <ligand>
        <name>Mg(2+)</name>
        <dbReference type="ChEBI" id="CHEBI:18420"/>
    </ligand>
</feature>
<dbReference type="InterPro" id="IPR006549">
    <property type="entry name" value="HAD-SF_hydro_IIIA"/>
</dbReference>
<dbReference type="PANTHER" id="PTHR42891:SF1">
    <property type="entry name" value="D-GLYCERO-BETA-D-MANNO-HEPTOSE-1,7-BISPHOSPHATE 7-PHOSPHATASE"/>
    <property type="match status" value="1"/>
</dbReference>
<dbReference type="InterPro" id="IPR023214">
    <property type="entry name" value="HAD_sf"/>
</dbReference>
<feature type="active site" description="Nucleophile" evidence="10">
    <location>
        <position position="11"/>
    </location>
</feature>
<keyword evidence="5 13" id="KW-0862">Zinc</keyword>
<keyword evidence="6 9" id="KW-0119">Carbohydrate metabolism</keyword>
<feature type="site" description="Stabilizes the phosphoryl group" evidence="12">
    <location>
        <position position="51"/>
    </location>
</feature>
<proteinExistence type="inferred from homology"/>
<name>A0A220VBN1_9GAMM</name>
<evidence type="ECO:0000256" key="6">
    <source>
        <dbReference type="ARBA" id="ARBA00023277"/>
    </source>
</evidence>
<evidence type="ECO:0000256" key="12">
    <source>
        <dbReference type="PIRSR" id="PIRSR004682-3"/>
    </source>
</evidence>
<dbReference type="PANTHER" id="PTHR42891">
    <property type="entry name" value="D-GLYCERO-BETA-D-MANNO-HEPTOSE-1,7-BISPHOSPHATE 7-PHOSPHATASE"/>
    <property type="match status" value="1"/>
</dbReference>
<feature type="binding site" evidence="13">
    <location>
        <position position="105"/>
    </location>
    <ligand>
        <name>Zn(2+)</name>
        <dbReference type="ChEBI" id="CHEBI:29105"/>
    </ligand>
</feature>
<evidence type="ECO:0000256" key="3">
    <source>
        <dbReference type="ARBA" id="ARBA00022723"/>
    </source>
</evidence>
<feature type="binding site" evidence="11">
    <location>
        <begin position="17"/>
        <end position="20"/>
    </location>
    <ligand>
        <name>substrate</name>
    </ligand>
</feature>
<feature type="binding site" evidence="13">
    <location>
        <position position="134"/>
    </location>
    <ligand>
        <name>Mg(2+)</name>
        <dbReference type="ChEBI" id="CHEBI:18420"/>
    </ligand>
</feature>
<dbReference type="Proteomes" id="UP000242175">
    <property type="component" value="Chromosome large"/>
</dbReference>
<evidence type="ECO:0000256" key="8">
    <source>
        <dbReference type="ARBA" id="ARBA00061616"/>
    </source>
</evidence>
<feature type="binding site" evidence="13">
    <location>
        <position position="90"/>
    </location>
    <ligand>
        <name>Zn(2+)</name>
        <dbReference type="ChEBI" id="CHEBI:29105"/>
    </ligand>
</feature>
<dbReference type="KEGG" id="pmai:CF386_01315"/>
<evidence type="ECO:0000256" key="10">
    <source>
        <dbReference type="PIRSR" id="PIRSR004682-1"/>
    </source>
</evidence>
<accession>A0A220VBN1</accession>
<dbReference type="NCBIfam" id="TIGR01662">
    <property type="entry name" value="HAD-SF-IIIA"/>
    <property type="match status" value="1"/>
</dbReference>
<dbReference type="PIRSF" id="PIRSF004682">
    <property type="entry name" value="GmhB"/>
    <property type="match status" value="1"/>
</dbReference>
<protein>
    <recommendedName>
        <fullName evidence="7 9">D,D-heptose 1,7-bisphosphate phosphatase</fullName>
        <ecNumber evidence="9">3.1.3.-</ecNumber>
    </recommendedName>
</protein>
<evidence type="ECO:0000313" key="15">
    <source>
        <dbReference type="Proteomes" id="UP000242175"/>
    </source>
</evidence>
<feature type="binding site" evidence="11">
    <location>
        <begin position="108"/>
        <end position="109"/>
    </location>
    <ligand>
        <name>substrate</name>
    </ligand>
</feature>
<keyword evidence="13" id="KW-0460">Magnesium</keyword>
<evidence type="ECO:0000256" key="4">
    <source>
        <dbReference type="ARBA" id="ARBA00022801"/>
    </source>
</evidence>
<feature type="binding site" evidence="13">
    <location>
        <position position="107"/>
    </location>
    <ligand>
        <name>Zn(2+)</name>
        <dbReference type="ChEBI" id="CHEBI:29105"/>
    </ligand>
</feature>
<evidence type="ECO:0000256" key="13">
    <source>
        <dbReference type="PIRSR" id="PIRSR004682-4"/>
    </source>
</evidence>
<dbReference type="OrthoDB" id="9781367at2"/>
<comment type="cofactor">
    <cofactor evidence="13">
        <name>Mg(2+)</name>
        <dbReference type="ChEBI" id="CHEBI:18420"/>
    </cofactor>
</comment>
<dbReference type="AlphaFoldDB" id="A0A220VBN1"/>
<feature type="binding site" evidence="11">
    <location>
        <begin position="51"/>
        <end position="54"/>
    </location>
    <ligand>
        <name>substrate</name>
    </ligand>
</feature>
<dbReference type="InterPro" id="IPR004446">
    <property type="entry name" value="Heptose_bisP_phosphatase"/>
</dbReference>
<feature type="site" description="Stabilizes the phosphoryl group" evidence="12">
    <location>
        <position position="109"/>
    </location>
</feature>
<dbReference type="InterPro" id="IPR036412">
    <property type="entry name" value="HAD-like_sf"/>
</dbReference>
<keyword evidence="3 13" id="KW-0479">Metal-binding</keyword>
<dbReference type="FunFam" id="3.40.50.1000:FF:000037">
    <property type="entry name" value="D,D-heptose 1,7-bisphosphate phosphatase"/>
    <property type="match status" value="1"/>
</dbReference>
<evidence type="ECO:0000256" key="9">
    <source>
        <dbReference type="PIRNR" id="PIRNR004682"/>
    </source>
</evidence>
<evidence type="ECO:0000256" key="11">
    <source>
        <dbReference type="PIRSR" id="PIRSR004682-2"/>
    </source>
</evidence>
<dbReference type="RefSeq" id="WP_089072714.1">
    <property type="nucleotide sequence ID" value="NZ_CBCSAM010000015.1"/>
</dbReference>
<evidence type="ECO:0000256" key="5">
    <source>
        <dbReference type="ARBA" id="ARBA00022833"/>
    </source>
</evidence>
<keyword evidence="4 9" id="KW-0378">Hydrolase</keyword>
<dbReference type="EMBL" id="CP022355">
    <property type="protein sequence ID" value="ASK77804.1"/>
    <property type="molecule type" value="Genomic_DNA"/>
</dbReference>
<feature type="binding site" evidence="13">
    <location>
        <position position="92"/>
    </location>
    <ligand>
        <name>Zn(2+)</name>
        <dbReference type="ChEBI" id="CHEBI:29105"/>
    </ligand>
</feature>
<evidence type="ECO:0000256" key="7">
    <source>
        <dbReference type="ARBA" id="ARBA00031828"/>
    </source>
</evidence>
<dbReference type="GO" id="GO:0046872">
    <property type="term" value="F:metal ion binding"/>
    <property type="evidence" value="ECO:0007669"/>
    <property type="project" value="UniProtKB-KW"/>
</dbReference>
<dbReference type="GO" id="GO:0005975">
    <property type="term" value="P:carbohydrate metabolic process"/>
    <property type="evidence" value="ECO:0007669"/>
    <property type="project" value="InterPro"/>
</dbReference>
<dbReference type="NCBIfam" id="TIGR00213">
    <property type="entry name" value="GmhB_yaeD"/>
    <property type="match status" value="1"/>
</dbReference>
<evidence type="ECO:0000313" key="14">
    <source>
        <dbReference type="EMBL" id="ASK77804.1"/>
    </source>
</evidence>
<organism evidence="14 15">
    <name type="scientific">Paraphotobacterium marinum</name>
    <dbReference type="NCBI Taxonomy" id="1755811"/>
    <lineage>
        <taxon>Bacteria</taxon>
        <taxon>Pseudomonadati</taxon>
        <taxon>Pseudomonadota</taxon>
        <taxon>Gammaproteobacteria</taxon>
        <taxon>Vibrionales</taxon>
        <taxon>Vibrionaceae</taxon>
        <taxon>Paraphotobacterium</taxon>
    </lineage>
</organism>
<dbReference type="Pfam" id="PF13242">
    <property type="entry name" value="Hydrolase_like"/>
    <property type="match status" value="1"/>
</dbReference>
<gene>
    <name evidence="14" type="ORF">CF386_01315</name>
</gene>
<comment type="cofactor">
    <cofactor evidence="13">
        <name>Zn(2+)</name>
        <dbReference type="ChEBI" id="CHEBI:29105"/>
    </cofactor>
</comment>
<feature type="binding site" evidence="11">
    <location>
        <position position="135"/>
    </location>
    <ligand>
        <name>substrate</name>
    </ligand>
</feature>
<sequence length="181" mass="21181">MSFKALFLDRDGVINKDLGYVSKIDDFDFFEDIFETCLEFKKKGYKIIIVTNQSGIARGYFTEDEFFKLTEWMDWNFIDKGIEIDGIYYCPHHYEHGQGKYKIKCKCRKPEPGMILDAAKEHNINLHHSVLIGDKHSDLLAGHRAGINNLYLIENKKYVTKEKELFSKIILNKVSDVLKYI</sequence>
<feature type="site" description="Contributes to substrate recognition" evidence="12">
    <location>
        <position position="108"/>
    </location>
</feature>
<evidence type="ECO:0000256" key="2">
    <source>
        <dbReference type="ARBA" id="ARBA00022490"/>
    </source>
</evidence>
<feature type="binding site" evidence="13">
    <location>
        <position position="135"/>
    </location>
    <ligand>
        <name>Mg(2+)</name>
        <dbReference type="ChEBI" id="CHEBI:18420"/>
    </ligand>
</feature>
<dbReference type="GO" id="GO:0005737">
    <property type="term" value="C:cytoplasm"/>
    <property type="evidence" value="ECO:0007669"/>
    <property type="project" value="UniProtKB-SubCell"/>
</dbReference>
<keyword evidence="2 9" id="KW-0963">Cytoplasm</keyword>
<dbReference type="SUPFAM" id="SSF56784">
    <property type="entry name" value="HAD-like"/>
    <property type="match status" value="1"/>
</dbReference>
<dbReference type="Gene3D" id="3.40.50.1000">
    <property type="entry name" value="HAD superfamily/HAD-like"/>
    <property type="match status" value="1"/>
</dbReference>
<comment type="similarity">
    <text evidence="8 9">Belongs to the gmhB family.</text>
</comment>